<dbReference type="AlphaFoldDB" id="A0A7X3CL30"/>
<comment type="subcellular location">
    <subcellularLocation>
        <location evidence="1">Membrane</location>
        <topology evidence="1">Multi-pass membrane protein</topology>
    </subcellularLocation>
</comment>
<dbReference type="PANTHER" id="PTHR43461:SF1">
    <property type="entry name" value="TRANSMEMBRANE PROTEIN 256"/>
    <property type="match status" value="1"/>
</dbReference>
<dbReference type="InterPro" id="IPR006696">
    <property type="entry name" value="DUF423"/>
</dbReference>
<accession>A0A7X3CL30</accession>
<name>A0A7X3CL30_9BACL</name>
<evidence type="ECO:0000256" key="3">
    <source>
        <dbReference type="ARBA" id="ARBA00022692"/>
    </source>
</evidence>
<evidence type="ECO:0000256" key="5">
    <source>
        <dbReference type="ARBA" id="ARBA00023136"/>
    </source>
</evidence>
<reference evidence="7 8" key="1">
    <citation type="submission" date="2019-11" db="EMBL/GenBank/DDBJ databases">
        <title>Draft genome sequences of five Paenibacillus species of dairy origin.</title>
        <authorList>
            <person name="Olajide A.M."/>
            <person name="Chen S."/>
            <person name="Lapointe G."/>
        </authorList>
    </citation>
    <scope>NUCLEOTIDE SEQUENCE [LARGE SCALE GENOMIC DNA]</scope>
    <source>
        <strain evidence="7 8">12CR55</strain>
    </source>
</reference>
<evidence type="ECO:0000256" key="2">
    <source>
        <dbReference type="ARBA" id="ARBA00009694"/>
    </source>
</evidence>
<evidence type="ECO:0000313" key="8">
    <source>
        <dbReference type="Proteomes" id="UP000447876"/>
    </source>
</evidence>
<feature type="transmembrane region" description="Helical" evidence="6">
    <location>
        <begin position="42"/>
        <end position="62"/>
    </location>
</feature>
<dbReference type="EMBL" id="WNZW01000001">
    <property type="protein sequence ID" value="MUG43858.1"/>
    <property type="molecule type" value="Genomic_DNA"/>
</dbReference>
<dbReference type="GO" id="GO:0005886">
    <property type="term" value="C:plasma membrane"/>
    <property type="evidence" value="ECO:0007669"/>
    <property type="project" value="TreeGrafter"/>
</dbReference>
<evidence type="ECO:0000256" key="1">
    <source>
        <dbReference type="ARBA" id="ARBA00004141"/>
    </source>
</evidence>
<dbReference type="OrthoDB" id="9802121at2"/>
<dbReference type="RefSeq" id="WP_155609304.1">
    <property type="nucleotide sequence ID" value="NZ_WNZW01000001.1"/>
</dbReference>
<comment type="caution">
    <text evidence="7">The sequence shown here is derived from an EMBL/GenBank/DDBJ whole genome shotgun (WGS) entry which is preliminary data.</text>
</comment>
<dbReference type="Proteomes" id="UP000447876">
    <property type="component" value="Unassembled WGS sequence"/>
</dbReference>
<comment type="similarity">
    <text evidence="2">Belongs to the UPF0382 family.</text>
</comment>
<dbReference type="PANTHER" id="PTHR43461">
    <property type="entry name" value="TRANSMEMBRANE PROTEIN 256"/>
    <property type="match status" value="1"/>
</dbReference>
<feature type="transmembrane region" description="Helical" evidence="6">
    <location>
        <begin position="100"/>
        <end position="120"/>
    </location>
</feature>
<organism evidence="7 8">
    <name type="scientific">Paenibacillus woosongensis</name>
    <dbReference type="NCBI Taxonomy" id="307580"/>
    <lineage>
        <taxon>Bacteria</taxon>
        <taxon>Bacillati</taxon>
        <taxon>Bacillota</taxon>
        <taxon>Bacilli</taxon>
        <taxon>Bacillales</taxon>
        <taxon>Paenibacillaceae</taxon>
        <taxon>Paenibacillus</taxon>
    </lineage>
</organism>
<keyword evidence="5 6" id="KW-0472">Membrane</keyword>
<sequence length="129" mass="13887">MQRRMAGTGAIIMLLAVALGAFGAHVLEPIIADSMDTYKTGVQYHMIHGLGMILAALAAGLWGDSRKLRWSARLFLIGIILFSGSLYLLAVTGWKWLGPITPLGGVSFIAGWLMLALSAWEQSSAQISR</sequence>
<proteinExistence type="inferred from homology"/>
<protein>
    <submittedName>
        <fullName evidence="7">DUF423 domain-containing protein</fullName>
    </submittedName>
</protein>
<dbReference type="Pfam" id="PF04241">
    <property type="entry name" value="DUF423"/>
    <property type="match status" value="1"/>
</dbReference>
<keyword evidence="3 6" id="KW-0812">Transmembrane</keyword>
<evidence type="ECO:0000313" key="7">
    <source>
        <dbReference type="EMBL" id="MUG43858.1"/>
    </source>
</evidence>
<evidence type="ECO:0000256" key="4">
    <source>
        <dbReference type="ARBA" id="ARBA00022989"/>
    </source>
</evidence>
<gene>
    <name evidence="7" type="ORF">GNP95_02395</name>
</gene>
<evidence type="ECO:0000256" key="6">
    <source>
        <dbReference type="SAM" id="Phobius"/>
    </source>
</evidence>
<feature type="transmembrane region" description="Helical" evidence="6">
    <location>
        <begin position="74"/>
        <end position="94"/>
    </location>
</feature>
<keyword evidence="4 6" id="KW-1133">Transmembrane helix</keyword>